<evidence type="ECO:0000313" key="3">
    <source>
        <dbReference type="EMBL" id="CAJ0573082.1"/>
    </source>
</evidence>
<feature type="region of interest" description="Disordered" evidence="1">
    <location>
        <begin position="323"/>
        <end position="370"/>
    </location>
</feature>
<keyword evidence="4" id="KW-1185">Reference proteome</keyword>
<sequence>MRLLLLLLLAAIFGQVAPKKMSEMAEKVDYQQCILPLDENEKKPANITVAGVTTGCFYYEASLKAIETASALVRKYEVNHESFHMLSRDKKDCRGVKVFVIPVDVYERHGYTVKNLRVVVRQIQDRLQFYYMLQMPDELFPNKYRAKANLLVKHGRTYLYASNRDDVAWSANSVRVIDLYELLMDANRTKIVNVQPVPAYYSAIALTHEFAAIYDGTVILQRMESGCDRFFGHPVYYEDDWYSAVKFAEYTIGRRPLDALFPQKRMLSASNDVVGDMGRYQLYGLAVAFFVIIYFVRHVPQIIDWWRRRRSGRELYARRRRQGLLAQQQQSDGESDERLAKAGYPEQPSPEMSSEHDQPQQPGATNRKTA</sequence>
<dbReference type="EMBL" id="CATQJA010002613">
    <property type="protein sequence ID" value="CAJ0573082.1"/>
    <property type="molecule type" value="Genomic_DNA"/>
</dbReference>
<keyword evidence="2" id="KW-1133">Transmembrane helix</keyword>
<dbReference type="Proteomes" id="UP001177023">
    <property type="component" value="Unassembled WGS sequence"/>
</dbReference>
<proteinExistence type="predicted"/>
<keyword evidence="2" id="KW-0812">Transmembrane</keyword>
<keyword evidence="2" id="KW-0472">Membrane</keyword>
<comment type="caution">
    <text evidence="3">The sequence shown here is derived from an EMBL/GenBank/DDBJ whole genome shotgun (WGS) entry which is preliminary data.</text>
</comment>
<evidence type="ECO:0000313" key="4">
    <source>
        <dbReference type="Proteomes" id="UP001177023"/>
    </source>
</evidence>
<feature type="non-terminal residue" evidence="3">
    <location>
        <position position="370"/>
    </location>
</feature>
<gene>
    <name evidence="3" type="ORF">MSPICULIGERA_LOCUS11451</name>
</gene>
<organism evidence="3 4">
    <name type="scientific">Mesorhabditis spiculigera</name>
    <dbReference type="NCBI Taxonomy" id="96644"/>
    <lineage>
        <taxon>Eukaryota</taxon>
        <taxon>Metazoa</taxon>
        <taxon>Ecdysozoa</taxon>
        <taxon>Nematoda</taxon>
        <taxon>Chromadorea</taxon>
        <taxon>Rhabditida</taxon>
        <taxon>Rhabditina</taxon>
        <taxon>Rhabditomorpha</taxon>
        <taxon>Rhabditoidea</taxon>
        <taxon>Rhabditidae</taxon>
        <taxon>Mesorhabditinae</taxon>
        <taxon>Mesorhabditis</taxon>
    </lineage>
</organism>
<evidence type="ECO:0000256" key="1">
    <source>
        <dbReference type="SAM" id="MobiDB-lite"/>
    </source>
</evidence>
<reference evidence="3" key="1">
    <citation type="submission" date="2023-06" db="EMBL/GenBank/DDBJ databases">
        <authorList>
            <person name="Delattre M."/>
        </authorList>
    </citation>
    <scope>NUCLEOTIDE SEQUENCE</scope>
    <source>
        <strain evidence="3">AF72</strain>
    </source>
</reference>
<protein>
    <submittedName>
        <fullName evidence="3">Uncharacterized protein</fullName>
    </submittedName>
</protein>
<feature type="transmembrane region" description="Helical" evidence="2">
    <location>
        <begin position="280"/>
        <end position="300"/>
    </location>
</feature>
<name>A0AA36CPV5_9BILA</name>
<evidence type="ECO:0000256" key="2">
    <source>
        <dbReference type="SAM" id="Phobius"/>
    </source>
</evidence>
<dbReference type="AlphaFoldDB" id="A0AA36CPV5"/>
<feature type="compositionally biased region" description="Polar residues" evidence="1">
    <location>
        <begin position="359"/>
        <end position="370"/>
    </location>
</feature>
<accession>A0AA36CPV5</accession>